<organism evidence="2 3">
    <name type="scientific">Boletus reticuloceps</name>
    <dbReference type="NCBI Taxonomy" id="495285"/>
    <lineage>
        <taxon>Eukaryota</taxon>
        <taxon>Fungi</taxon>
        <taxon>Dikarya</taxon>
        <taxon>Basidiomycota</taxon>
        <taxon>Agaricomycotina</taxon>
        <taxon>Agaricomycetes</taxon>
        <taxon>Agaricomycetidae</taxon>
        <taxon>Boletales</taxon>
        <taxon>Boletineae</taxon>
        <taxon>Boletaceae</taxon>
        <taxon>Boletoideae</taxon>
        <taxon>Boletus</taxon>
    </lineage>
</organism>
<protein>
    <submittedName>
        <fullName evidence="2">Uncharacterized protein</fullName>
    </submittedName>
</protein>
<name>A0A8I2YHS1_9AGAM</name>
<dbReference type="EMBL" id="JAGFBS010000031">
    <property type="protein sequence ID" value="KAG6371997.1"/>
    <property type="molecule type" value="Genomic_DNA"/>
</dbReference>
<feature type="transmembrane region" description="Helical" evidence="1">
    <location>
        <begin position="135"/>
        <end position="154"/>
    </location>
</feature>
<keyword evidence="3" id="KW-1185">Reference proteome</keyword>
<sequence>MTQTTRVSVQPTTTGLLVDYEMDIEACGQHVWRTHTLCSHLPHPHLTRYHAHPHLHSHLPAVPTSLGDQSEGNDDSEDMIALHSQIDTGFSTEAEDHASEPPSAPLISSSSERAPHWVRSTLASPTRLLHAITSLLPPLVASFSALFCILVLLFQRLIKSQEMIPFMGALDSAGVYPSPFSSSEDGSGTEKLNTRMARPGLYPMVKVTPRAKVRTKE</sequence>
<accession>A0A8I2YHS1</accession>
<keyword evidence="1" id="KW-1133">Transmembrane helix</keyword>
<gene>
    <name evidence="2" type="ORF">JVT61DRAFT_9016</name>
</gene>
<evidence type="ECO:0000313" key="2">
    <source>
        <dbReference type="EMBL" id="KAG6371997.1"/>
    </source>
</evidence>
<dbReference type="OrthoDB" id="2499604at2759"/>
<reference evidence="2" key="1">
    <citation type="submission" date="2021-03" db="EMBL/GenBank/DDBJ databases">
        <title>Evolutionary innovations through gain and loss of genes in the ectomycorrhizal Boletales.</title>
        <authorList>
            <person name="Wu G."/>
            <person name="Miyauchi S."/>
            <person name="Morin E."/>
            <person name="Yang Z.-L."/>
            <person name="Xu J."/>
            <person name="Martin F.M."/>
        </authorList>
    </citation>
    <scope>NUCLEOTIDE SEQUENCE</scope>
    <source>
        <strain evidence="2">BR01</strain>
    </source>
</reference>
<keyword evidence="1" id="KW-0472">Membrane</keyword>
<dbReference type="AlphaFoldDB" id="A0A8I2YHS1"/>
<evidence type="ECO:0000313" key="3">
    <source>
        <dbReference type="Proteomes" id="UP000683000"/>
    </source>
</evidence>
<dbReference type="Proteomes" id="UP000683000">
    <property type="component" value="Unassembled WGS sequence"/>
</dbReference>
<keyword evidence="1" id="KW-0812">Transmembrane</keyword>
<evidence type="ECO:0000256" key="1">
    <source>
        <dbReference type="SAM" id="Phobius"/>
    </source>
</evidence>
<proteinExistence type="predicted"/>
<comment type="caution">
    <text evidence="2">The sequence shown here is derived from an EMBL/GenBank/DDBJ whole genome shotgun (WGS) entry which is preliminary data.</text>
</comment>